<comment type="caution">
    <text evidence="2">The sequence shown here is derived from an EMBL/GenBank/DDBJ whole genome shotgun (WGS) entry which is preliminary data.</text>
</comment>
<evidence type="ECO:0000313" key="3">
    <source>
        <dbReference type="Proteomes" id="UP000266677"/>
    </source>
</evidence>
<evidence type="ECO:0000313" key="2">
    <source>
        <dbReference type="EMBL" id="RJO78306.1"/>
    </source>
</evidence>
<accession>A0A3A4L6B9</accession>
<dbReference type="EMBL" id="QZFU01000013">
    <property type="protein sequence ID" value="RJO78306.1"/>
    <property type="molecule type" value="Genomic_DNA"/>
</dbReference>
<dbReference type="AlphaFoldDB" id="A0A3A4L6B9"/>
<name>A0A3A4L6B9_9NOCA</name>
<protein>
    <submittedName>
        <fullName evidence="2">DUF1835 domain-containing protein</fullName>
    </submittedName>
</protein>
<dbReference type="OrthoDB" id="7565760at2"/>
<feature type="domain" description="DUF3658" evidence="1">
    <location>
        <begin position="145"/>
        <end position="248"/>
    </location>
</feature>
<proteinExistence type="predicted"/>
<gene>
    <name evidence="2" type="ORF">D5S18_05160</name>
</gene>
<dbReference type="Proteomes" id="UP000266677">
    <property type="component" value="Unassembled WGS sequence"/>
</dbReference>
<reference evidence="2 3" key="1">
    <citation type="submission" date="2018-09" db="EMBL/GenBank/DDBJ databases">
        <title>YIM PH21274 draft genome.</title>
        <authorList>
            <person name="Miao C."/>
        </authorList>
    </citation>
    <scope>NUCLEOTIDE SEQUENCE [LARGE SCALE GENOMIC DNA]</scope>
    <source>
        <strain evidence="2 3">YIM PH 21724</strain>
    </source>
</reference>
<organism evidence="2 3">
    <name type="scientific">Nocardia panacis</name>
    <dbReference type="NCBI Taxonomy" id="2340916"/>
    <lineage>
        <taxon>Bacteria</taxon>
        <taxon>Bacillati</taxon>
        <taxon>Actinomycetota</taxon>
        <taxon>Actinomycetes</taxon>
        <taxon>Mycobacteriales</taxon>
        <taxon>Nocardiaceae</taxon>
        <taxon>Nocardia</taxon>
    </lineage>
</organism>
<evidence type="ECO:0000259" key="1">
    <source>
        <dbReference type="Pfam" id="PF12395"/>
    </source>
</evidence>
<dbReference type="InterPro" id="IPR022123">
    <property type="entry name" value="DUF3658"/>
</dbReference>
<dbReference type="Pfam" id="PF12395">
    <property type="entry name" value="DUF3658"/>
    <property type="match status" value="1"/>
</dbReference>
<sequence length="255" mass="27499">MLTVHLAPNLSSAKSIRAALDAADAVGSEVVMGRDDLSCGPLDCGDRRAWWNATFTGDMGMRQAALWESAEPGPRRSVGPAARTIVWVSKHSAQEYADYLFLTTRPRDHRLHVIDVTAGSRGPANESIAAVASLTPAEISTYLGSERALDGAERTELAQKWARLRSENAPLRVVSAASELVSAPVDYFDEALQNHVSVAPTPMPAVIAAVMAEHRFQTGDYVLQRRLIDLVAAGVVAAEGDPRTARSCRIRQAEQ</sequence>
<keyword evidence="3" id="KW-1185">Reference proteome</keyword>